<feature type="compositionally biased region" description="Low complexity" evidence="21">
    <location>
        <begin position="553"/>
        <end position="562"/>
    </location>
</feature>
<comment type="similarity">
    <text evidence="3">Belongs to the protein kinase superfamily. CAMK Ser/Thr protein kinase family.</text>
</comment>
<dbReference type="FunFam" id="3.30.200.20:FF:000346">
    <property type="entry name" value="PAS domain-containing serine/threonine-protein kinase"/>
    <property type="match status" value="1"/>
</dbReference>
<keyword evidence="6" id="KW-0723">Serine/threonine-protein kinase</keyword>
<dbReference type="GO" id="GO:0005634">
    <property type="term" value="C:nucleus"/>
    <property type="evidence" value="ECO:0007669"/>
    <property type="project" value="UniProtKB-SubCell"/>
</dbReference>
<feature type="compositionally biased region" description="Acidic residues" evidence="21">
    <location>
        <begin position="1227"/>
        <end position="1237"/>
    </location>
</feature>
<dbReference type="EMBL" id="JAGEUA010000009">
    <property type="protein sequence ID" value="KAL0966483.1"/>
    <property type="molecule type" value="Genomic_DNA"/>
</dbReference>
<evidence type="ECO:0000256" key="14">
    <source>
        <dbReference type="ARBA" id="ARBA00023121"/>
    </source>
</evidence>
<evidence type="ECO:0000256" key="6">
    <source>
        <dbReference type="ARBA" id="ARBA00022527"/>
    </source>
</evidence>
<organism evidence="23 24">
    <name type="scientific">Umbra pygmaea</name>
    <name type="common">Eastern mudminnow</name>
    <dbReference type="NCBI Taxonomy" id="75934"/>
    <lineage>
        <taxon>Eukaryota</taxon>
        <taxon>Metazoa</taxon>
        <taxon>Chordata</taxon>
        <taxon>Craniata</taxon>
        <taxon>Vertebrata</taxon>
        <taxon>Euteleostomi</taxon>
        <taxon>Actinopterygii</taxon>
        <taxon>Neopterygii</taxon>
        <taxon>Teleostei</taxon>
        <taxon>Protacanthopterygii</taxon>
        <taxon>Esociformes</taxon>
        <taxon>Umbridae</taxon>
        <taxon>Umbra</taxon>
    </lineage>
</organism>
<accession>A0ABD0W9V7</accession>
<evidence type="ECO:0000313" key="23">
    <source>
        <dbReference type="EMBL" id="KAL0966483.1"/>
    </source>
</evidence>
<dbReference type="InterPro" id="IPR011009">
    <property type="entry name" value="Kinase-like_dom_sf"/>
</dbReference>
<keyword evidence="24" id="KW-1185">Reference proteome</keyword>
<evidence type="ECO:0000256" key="19">
    <source>
        <dbReference type="ARBA" id="ARBA00071822"/>
    </source>
</evidence>
<evidence type="ECO:0000256" key="17">
    <source>
        <dbReference type="ARBA" id="ARBA00048679"/>
    </source>
</evidence>
<feature type="region of interest" description="Disordered" evidence="21">
    <location>
        <begin position="491"/>
        <end position="531"/>
    </location>
</feature>
<evidence type="ECO:0000256" key="15">
    <source>
        <dbReference type="ARBA" id="ARBA00023242"/>
    </source>
</evidence>
<evidence type="ECO:0000256" key="16">
    <source>
        <dbReference type="ARBA" id="ARBA00047899"/>
    </source>
</evidence>
<keyword evidence="14" id="KW-0446">Lipid-binding</keyword>
<dbReference type="InterPro" id="IPR000719">
    <property type="entry name" value="Prot_kinase_dom"/>
</dbReference>
<comment type="function">
    <text evidence="18">Serine/threonine-protein kinase involved in energy homeostasis and protein translation. Phosphorylates EEF1A1, GYS1, PDX1 and RPS6. Probably plays a role under changing environmental conditions (oxygen, glucose, nutrition), rather than under standard conditions. Acts as a sensor involved in energy homeostasis: regulates glycogen synthase synthesis by mediating phosphorylation of GYS1, leading to GYS1 inactivation. May be involved in glucose-stimulated insulin production in pancreas and regulation of glucagon secretion by glucose in alpha cells; however such data require additional evidences. May play a role in regulation of protein translation by phosphorylating EEF1A1, leading to increase translation efficiency. May also participate in respiratory regulation.</text>
</comment>
<evidence type="ECO:0000256" key="13">
    <source>
        <dbReference type="ARBA" id="ARBA00022990"/>
    </source>
</evidence>
<dbReference type="Proteomes" id="UP001557470">
    <property type="component" value="Unassembled WGS sequence"/>
</dbReference>
<feature type="region of interest" description="Disordered" evidence="21">
    <location>
        <begin position="794"/>
        <end position="831"/>
    </location>
</feature>
<dbReference type="FunFam" id="1.10.510.10:FF:000351">
    <property type="entry name" value="PAS domain-containing serine/threonine-protein kinase"/>
    <property type="match status" value="1"/>
</dbReference>
<dbReference type="GO" id="GO:0005737">
    <property type="term" value="C:cytoplasm"/>
    <property type="evidence" value="ECO:0007669"/>
    <property type="project" value="UniProtKB-SubCell"/>
</dbReference>
<protein>
    <recommendedName>
        <fullName evidence="19">PAS domain-containing serine/threonine-protein kinase</fullName>
        <ecNumber evidence="4">2.7.11.1</ecNumber>
    </recommendedName>
</protein>
<evidence type="ECO:0000256" key="18">
    <source>
        <dbReference type="ARBA" id="ARBA00053825"/>
    </source>
</evidence>
<keyword evidence="9" id="KW-0677">Repeat</keyword>
<evidence type="ECO:0000256" key="4">
    <source>
        <dbReference type="ARBA" id="ARBA00012513"/>
    </source>
</evidence>
<reference evidence="23 24" key="1">
    <citation type="submission" date="2024-06" db="EMBL/GenBank/DDBJ databases">
        <authorList>
            <person name="Pan Q."/>
            <person name="Wen M."/>
            <person name="Jouanno E."/>
            <person name="Zahm M."/>
            <person name="Klopp C."/>
            <person name="Cabau C."/>
            <person name="Louis A."/>
            <person name="Berthelot C."/>
            <person name="Parey E."/>
            <person name="Roest Crollius H."/>
            <person name="Montfort J."/>
            <person name="Robinson-Rechavi M."/>
            <person name="Bouchez O."/>
            <person name="Lampietro C."/>
            <person name="Lopez Roques C."/>
            <person name="Donnadieu C."/>
            <person name="Postlethwait J."/>
            <person name="Bobe J."/>
            <person name="Verreycken H."/>
            <person name="Guiguen Y."/>
        </authorList>
    </citation>
    <scope>NUCLEOTIDE SEQUENCE [LARGE SCALE GENOMIC DNA]</scope>
    <source>
        <strain evidence="23">Up_M1</strain>
        <tissue evidence="23">Testis</tissue>
    </source>
</reference>
<keyword evidence="13" id="KW-0007">Acetylation</keyword>
<keyword evidence="5" id="KW-0963">Cytoplasm</keyword>
<dbReference type="PROSITE" id="PS00108">
    <property type="entry name" value="PROTEIN_KINASE_ST"/>
    <property type="match status" value="1"/>
</dbReference>
<gene>
    <name evidence="23" type="ORF">UPYG_G00295810</name>
</gene>
<dbReference type="PANTHER" id="PTHR24346:SF51">
    <property type="entry name" value="PAS DOMAIN-CONTAINING SERINE_THREONINE-PROTEIN KINASE"/>
    <property type="match status" value="1"/>
</dbReference>
<dbReference type="AlphaFoldDB" id="A0ABD0W9V7"/>
<evidence type="ECO:0000313" key="24">
    <source>
        <dbReference type="Proteomes" id="UP001557470"/>
    </source>
</evidence>
<dbReference type="PROSITE" id="PS50011">
    <property type="entry name" value="PROTEIN_KINASE_DOM"/>
    <property type="match status" value="1"/>
</dbReference>
<feature type="domain" description="Protein kinase" evidence="22">
    <location>
        <begin position="924"/>
        <end position="1176"/>
    </location>
</feature>
<dbReference type="InterPro" id="IPR035965">
    <property type="entry name" value="PAS-like_dom_sf"/>
</dbReference>
<feature type="region of interest" description="Disordered" evidence="21">
    <location>
        <begin position="549"/>
        <end position="570"/>
    </location>
</feature>
<proteinExistence type="inferred from homology"/>
<dbReference type="GO" id="GO:0008289">
    <property type="term" value="F:lipid binding"/>
    <property type="evidence" value="ECO:0007669"/>
    <property type="project" value="UniProtKB-KW"/>
</dbReference>
<feature type="compositionally biased region" description="Basic and acidic residues" evidence="21">
    <location>
        <begin position="366"/>
        <end position="377"/>
    </location>
</feature>
<comment type="caution">
    <text evidence="23">The sequence shown here is derived from an EMBL/GenBank/DDBJ whole genome shotgun (WGS) entry which is preliminary data.</text>
</comment>
<keyword evidence="15" id="KW-0539">Nucleus</keyword>
<dbReference type="PANTHER" id="PTHR24346">
    <property type="entry name" value="MAP/MICROTUBULE AFFINITY-REGULATING KINASE"/>
    <property type="match status" value="1"/>
</dbReference>
<dbReference type="FunFam" id="3.30.450.20:FF:000059">
    <property type="entry name" value="PAS domain containing serine/threonine kinase"/>
    <property type="match status" value="1"/>
</dbReference>
<feature type="compositionally biased region" description="Basic and acidic residues" evidence="21">
    <location>
        <begin position="821"/>
        <end position="831"/>
    </location>
</feature>
<evidence type="ECO:0000256" key="10">
    <source>
        <dbReference type="ARBA" id="ARBA00022741"/>
    </source>
</evidence>
<evidence type="ECO:0000256" key="21">
    <source>
        <dbReference type="SAM" id="MobiDB-lite"/>
    </source>
</evidence>
<feature type="binding site" evidence="20">
    <location>
        <position position="957"/>
    </location>
    <ligand>
        <name>ATP</name>
        <dbReference type="ChEBI" id="CHEBI:30616"/>
    </ligand>
</feature>
<dbReference type="Pfam" id="PF00069">
    <property type="entry name" value="Pkinase"/>
    <property type="match status" value="1"/>
</dbReference>
<evidence type="ECO:0000256" key="1">
    <source>
        <dbReference type="ARBA" id="ARBA00004123"/>
    </source>
</evidence>
<keyword evidence="7" id="KW-0597">Phosphoprotein</keyword>
<dbReference type="Pfam" id="PF13426">
    <property type="entry name" value="PAS_9"/>
    <property type="match status" value="1"/>
</dbReference>
<comment type="catalytic activity">
    <reaction evidence="16">
        <text>L-threonyl-[protein] + ATP = O-phospho-L-threonyl-[protein] + ADP + H(+)</text>
        <dbReference type="Rhea" id="RHEA:46608"/>
        <dbReference type="Rhea" id="RHEA-COMP:11060"/>
        <dbReference type="Rhea" id="RHEA-COMP:11605"/>
        <dbReference type="ChEBI" id="CHEBI:15378"/>
        <dbReference type="ChEBI" id="CHEBI:30013"/>
        <dbReference type="ChEBI" id="CHEBI:30616"/>
        <dbReference type="ChEBI" id="CHEBI:61977"/>
        <dbReference type="ChEBI" id="CHEBI:456216"/>
        <dbReference type="EC" id="2.7.11.1"/>
    </reaction>
</comment>
<evidence type="ECO:0000256" key="9">
    <source>
        <dbReference type="ARBA" id="ARBA00022737"/>
    </source>
</evidence>
<dbReference type="Gene3D" id="3.30.200.20">
    <property type="entry name" value="Phosphorylase Kinase, domain 1"/>
    <property type="match status" value="1"/>
</dbReference>
<keyword evidence="11" id="KW-0418">Kinase</keyword>
<evidence type="ECO:0000256" key="7">
    <source>
        <dbReference type="ARBA" id="ARBA00022553"/>
    </source>
</evidence>
<evidence type="ECO:0000256" key="2">
    <source>
        <dbReference type="ARBA" id="ARBA00004496"/>
    </source>
</evidence>
<evidence type="ECO:0000256" key="3">
    <source>
        <dbReference type="ARBA" id="ARBA00006692"/>
    </source>
</evidence>
<keyword evidence="8" id="KW-0808">Transferase</keyword>
<evidence type="ECO:0000256" key="8">
    <source>
        <dbReference type="ARBA" id="ARBA00022679"/>
    </source>
</evidence>
<dbReference type="SUPFAM" id="SSF56112">
    <property type="entry name" value="Protein kinase-like (PK-like)"/>
    <property type="match status" value="1"/>
</dbReference>
<feature type="region of interest" description="Disordered" evidence="21">
    <location>
        <begin position="337"/>
        <end position="382"/>
    </location>
</feature>
<evidence type="ECO:0000259" key="22">
    <source>
        <dbReference type="PROSITE" id="PS50011"/>
    </source>
</evidence>
<dbReference type="GO" id="GO:0005524">
    <property type="term" value="F:ATP binding"/>
    <property type="evidence" value="ECO:0007669"/>
    <property type="project" value="UniProtKB-UniRule"/>
</dbReference>
<keyword evidence="12 20" id="KW-0067">ATP-binding</keyword>
<comment type="catalytic activity">
    <reaction evidence="17">
        <text>L-seryl-[protein] + ATP = O-phospho-L-seryl-[protein] + ADP + H(+)</text>
        <dbReference type="Rhea" id="RHEA:17989"/>
        <dbReference type="Rhea" id="RHEA-COMP:9863"/>
        <dbReference type="Rhea" id="RHEA-COMP:11604"/>
        <dbReference type="ChEBI" id="CHEBI:15378"/>
        <dbReference type="ChEBI" id="CHEBI:29999"/>
        <dbReference type="ChEBI" id="CHEBI:30616"/>
        <dbReference type="ChEBI" id="CHEBI:83421"/>
        <dbReference type="ChEBI" id="CHEBI:456216"/>
        <dbReference type="EC" id="2.7.11.1"/>
    </reaction>
</comment>
<keyword evidence="10 20" id="KW-0547">Nucleotide-binding</keyword>
<feature type="region of interest" description="Disordered" evidence="21">
    <location>
        <begin position="1215"/>
        <end position="1238"/>
    </location>
</feature>
<comment type="subcellular location">
    <subcellularLocation>
        <location evidence="2">Cytoplasm</location>
    </subcellularLocation>
    <subcellularLocation>
        <location evidence="1">Nucleus</location>
    </subcellularLocation>
</comment>
<evidence type="ECO:0000256" key="11">
    <source>
        <dbReference type="ARBA" id="ARBA00022777"/>
    </source>
</evidence>
<dbReference type="InterPro" id="IPR017441">
    <property type="entry name" value="Protein_kinase_ATP_BS"/>
</dbReference>
<dbReference type="Gene3D" id="1.10.510.10">
    <property type="entry name" value="Transferase(Phosphotransferase) domain 1"/>
    <property type="match status" value="1"/>
</dbReference>
<dbReference type="SMART" id="SM00220">
    <property type="entry name" value="S_TKc"/>
    <property type="match status" value="1"/>
</dbReference>
<evidence type="ECO:0000256" key="20">
    <source>
        <dbReference type="PROSITE-ProRule" id="PRU10141"/>
    </source>
</evidence>
<sequence>MSLWTESCWPEYKDNSHAKGVTLCVARDDTLDLMGDEDSFDLNRSYPCARLHKNGLHKKGSGLGRWRVLGSVAGDYQNGLSSVAMRDIQISSVHGSSSRSPSDCWSLRSSSVSETERHMLTQLDRGGSGHSGPPVVHNPNKAVLTVDCNSTKILAANDKACSLLECVSNDLVGKKLSCFLKKTSHVLDVTLNEECLQTDGNLAVVSGKLMDAVSQYGPEFPVSVWAQRQAQEGEICLVTMELVERVSAQVSFSQDGSILSCDLAFAHLHGYRQAEELTGKPIRELLPSLQIPLHSRALPKMLRVQRVSSRRRGGSSFQLCIKLQGAVVCGKPQHLEGDDGPSCLQPKDTPGGEGTQDDQQGASQPEHCEELQGKDLASEDTEDSRLLSPVSGLVFSGTVWVFSPLSGLLTLHPDGSIISIHNHLALSVLGYSNADLQGKDVTLLMPAFYDWFCSSDSGACAASRPPGLGFQPTASCDRSISSHADPCRYSSHPNHISADSKASHHSPTFPMGSKPTALKEPSALQAGLGPSCSTGRGRIFTGTRLELPGSIGPTLIPPGLSSTPPPLSADDTQELMEEAAQGCLRDSGDTTHVLLQTCPEVEGSLSSTHRPPQMPGRQLLNGGGAGTPTMDEHSLLQPDCTSVTKDQHRRCDRSDLHNSSFEVISMFSRSSSGFCERFPGVHGASSQEDFTYLSTEVVDSVSSYLELESNGELVTRALADLNLHGSIELPGVVEGDVSYSSVDTAELLRTPSPYVVESDREDGPIYSGVRTGPLEEPEGQKEQGQWVVEERMPLNSGHTTSTPKKQVKGCSPSSEAPRQITEGHYDGSVTHKDGTRVEVQCEIRRAELQEGRCVFCVWLSRPGRQDAMLQSSDMYSSALGQDTSALSLGEAIMEASRGGASEALLSTVDLENSHACEGQFSEEFRPLHAIGKGAFGFVWEASRLSNGQKVVVKFIRKGRIVNDCWVDDPVLGRVSQEIALLTRLQHDNIVTVLEVFENEGYFQMVMEKHGDGLDLFEFIDKQPQLDEPLTSYIYRQLVAAVAYLRNKGVLHRDIKDENIIINTEFHIKLIDFGSATLLEPEKLFYTFCGTLEYCSPEVLQGNPYKGPELEMWSLGVLLYTLLFSENPFCEVEETMQAALKPPFPVSSDLHVVLSGLLQSDPQQRMTLEQLLLQPWIRQPVCLADYSWEEVFSDSKQHAPPKYHDSLVGGCLGQGLYPDAGDDSSLPSDEDDVEDEEDEKRAMDALKIELMKYLADE</sequence>
<dbReference type="EC" id="2.7.11.1" evidence="4"/>
<dbReference type="SUPFAM" id="SSF55785">
    <property type="entry name" value="PYP-like sensor domain (PAS domain)"/>
    <property type="match status" value="2"/>
</dbReference>
<evidence type="ECO:0000256" key="5">
    <source>
        <dbReference type="ARBA" id="ARBA00022490"/>
    </source>
</evidence>
<evidence type="ECO:0000256" key="12">
    <source>
        <dbReference type="ARBA" id="ARBA00022840"/>
    </source>
</evidence>
<dbReference type="Gene3D" id="3.30.450.20">
    <property type="entry name" value="PAS domain"/>
    <property type="match status" value="1"/>
</dbReference>
<dbReference type="GO" id="GO:0004674">
    <property type="term" value="F:protein serine/threonine kinase activity"/>
    <property type="evidence" value="ECO:0007669"/>
    <property type="project" value="UniProtKB-KW"/>
</dbReference>
<dbReference type="PROSITE" id="PS00107">
    <property type="entry name" value="PROTEIN_KINASE_ATP"/>
    <property type="match status" value="1"/>
</dbReference>
<name>A0ABD0W9V7_UMBPY</name>
<dbReference type="InterPro" id="IPR000014">
    <property type="entry name" value="PAS"/>
</dbReference>
<dbReference type="InterPro" id="IPR008271">
    <property type="entry name" value="Ser/Thr_kinase_AS"/>
</dbReference>